<dbReference type="EMBL" id="MCGO01000007">
    <property type="protein sequence ID" value="ORY50327.1"/>
    <property type="molecule type" value="Genomic_DNA"/>
</dbReference>
<proteinExistence type="predicted"/>
<organism evidence="1 2">
    <name type="scientific">Rhizoclosmatium globosum</name>
    <dbReference type="NCBI Taxonomy" id="329046"/>
    <lineage>
        <taxon>Eukaryota</taxon>
        <taxon>Fungi</taxon>
        <taxon>Fungi incertae sedis</taxon>
        <taxon>Chytridiomycota</taxon>
        <taxon>Chytridiomycota incertae sedis</taxon>
        <taxon>Chytridiomycetes</taxon>
        <taxon>Chytridiales</taxon>
        <taxon>Chytriomycetaceae</taxon>
        <taxon>Rhizoclosmatium</taxon>
    </lineage>
</organism>
<evidence type="ECO:0000313" key="1">
    <source>
        <dbReference type="EMBL" id="ORY50327.1"/>
    </source>
</evidence>
<accession>A0A1Y2CTP3</accession>
<gene>
    <name evidence="1" type="ORF">BCR33DRAFT_713141</name>
</gene>
<keyword evidence="2" id="KW-1185">Reference proteome</keyword>
<sequence>MPRKKWRCSNDQSGYAEKTHNSAYEKGVEAEAAVEKCYLSHNIHTVSRANFVIYGKTRVSMLCLNKS</sequence>
<reference evidence="1 2" key="1">
    <citation type="submission" date="2016-07" db="EMBL/GenBank/DDBJ databases">
        <title>Pervasive Adenine N6-methylation of Active Genes in Fungi.</title>
        <authorList>
            <consortium name="DOE Joint Genome Institute"/>
            <person name="Mondo S.J."/>
            <person name="Dannebaum R.O."/>
            <person name="Kuo R.C."/>
            <person name="Labutti K."/>
            <person name="Haridas S."/>
            <person name="Kuo A."/>
            <person name="Salamov A."/>
            <person name="Ahrendt S.R."/>
            <person name="Lipzen A."/>
            <person name="Sullivan W."/>
            <person name="Andreopoulos W.B."/>
            <person name="Clum A."/>
            <person name="Lindquist E."/>
            <person name="Daum C."/>
            <person name="Ramamoorthy G.K."/>
            <person name="Gryganskyi A."/>
            <person name="Culley D."/>
            <person name="Magnuson J.K."/>
            <person name="James T.Y."/>
            <person name="O'Malley M.A."/>
            <person name="Stajich J.E."/>
            <person name="Spatafora J.W."/>
            <person name="Visel A."/>
            <person name="Grigoriev I.V."/>
        </authorList>
    </citation>
    <scope>NUCLEOTIDE SEQUENCE [LARGE SCALE GENOMIC DNA]</scope>
    <source>
        <strain evidence="1 2">JEL800</strain>
    </source>
</reference>
<evidence type="ECO:0000313" key="2">
    <source>
        <dbReference type="Proteomes" id="UP000193642"/>
    </source>
</evidence>
<dbReference type="AlphaFoldDB" id="A0A1Y2CTP3"/>
<comment type="caution">
    <text evidence="1">The sequence shown here is derived from an EMBL/GenBank/DDBJ whole genome shotgun (WGS) entry which is preliminary data.</text>
</comment>
<protein>
    <submittedName>
        <fullName evidence="1">Uncharacterized protein</fullName>
    </submittedName>
</protein>
<name>A0A1Y2CTP3_9FUNG</name>
<dbReference type="Proteomes" id="UP000193642">
    <property type="component" value="Unassembled WGS sequence"/>
</dbReference>